<keyword evidence="2" id="KW-1185">Reference proteome</keyword>
<dbReference type="Proteomes" id="UP000187283">
    <property type="component" value="Unassembled WGS sequence"/>
</dbReference>
<reference evidence="1 2" key="1">
    <citation type="submission" date="2017-01" db="EMBL/GenBank/DDBJ databases">
        <authorList>
            <person name="Mah S.A."/>
            <person name="Swanson W.J."/>
            <person name="Moy G.W."/>
            <person name="Vacquier V.D."/>
        </authorList>
    </citation>
    <scope>NUCLEOTIDE SEQUENCE [LARGE SCALE GENOMIC DNA]</scope>
    <source>
        <strain evidence="1 2">GSMNP</strain>
    </source>
</reference>
<name>A0A1R1X2B4_9FUNG</name>
<protein>
    <submittedName>
        <fullName evidence="1">Uncharacterized protein</fullName>
    </submittedName>
</protein>
<feature type="non-terminal residue" evidence="1">
    <location>
        <position position="28"/>
    </location>
</feature>
<proteinExistence type="predicted"/>
<organism evidence="1 2">
    <name type="scientific">Smittium culicis</name>
    <dbReference type="NCBI Taxonomy" id="133412"/>
    <lineage>
        <taxon>Eukaryota</taxon>
        <taxon>Fungi</taxon>
        <taxon>Fungi incertae sedis</taxon>
        <taxon>Zoopagomycota</taxon>
        <taxon>Kickxellomycotina</taxon>
        <taxon>Harpellomycetes</taxon>
        <taxon>Harpellales</taxon>
        <taxon>Legeriomycetaceae</taxon>
        <taxon>Smittium</taxon>
    </lineage>
</organism>
<evidence type="ECO:0000313" key="2">
    <source>
        <dbReference type="Proteomes" id="UP000187283"/>
    </source>
</evidence>
<sequence length="28" mass="3203">MMINKVLKDDIKEMHGLRIVSGAPETFE</sequence>
<accession>A0A1R1X2B4</accession>
<dbReference type="EMBL" id="LSSN01005698">
    <property type="protein sequence ID" value="OMJ08751.1"/>
    <property type="molecule type" value="Genomic_DNA"/>
</dbReference>
<evidence type="ECO:0000313" key="1">
    <source>
        <dbReference type="EMBL" id="OMJ08751.1"/>
    </source>
</evidence>
<dbReference type="AlphaFoldDB" id="A0A1R1X2B4"/>
<gene>
    <name evidence="1" type="ORF">AYI70_g11342</name>
</gene>
<comment type="caution">
    <text evidence="1">The sequence shown here is derived from an EMBL/GenBank/DDBJ whole genome shotgun (WGS) entry which is preliminary data.</text>
</comment>